<reference evidence="2" key="1">
    <citation type="submission" date="2024-02" db="UniProtKB">
        <authorList>
            <consortium name="WormBaseParasite"/>
        </authorList>
    </citation>
    <scope>IDENTIFICATION</scope>
</reference>
<protein>
    <submittedName>
        <fullName evidence="2">Uncharacterized protein</fullName>
    </submittedName>
</protein>
<accession>A0AAF5DNB5</accession>
<dbReference type="WBParaSite" id="TCONS_00015683.p1">
    <property type="protein sequence ID" value="TCONS_00015683.p1"/>
    <property type="gene ID" value="XLOC_010370"/>
</dbReference>
<keyword evidence="1" id="KW-1185">Reference proteome</keyword>
<dbReference type="Proteomes" id="UP000035681">
    <property type="component" value="Unplaced"/>
</dbReference>
<proteinExistence type="predicted"/>
<organism evidence="1 2">
    <name type="scientific">Strongyloides stercoralis</name>
    <name type="common">Threadworm</name>
    <dbReference type="NCBI Taxonomy" id="6248"/>
    <lineage>
        <taxon>Eukaryota</taxon>
        <taxon>Metazoa</taxon>
        <taxon>Ecdysozoa</taxon>
        <taxon>Nematoda</taxon>
        <taxon>Chromadorea</taxon>
        <taxon>Rhabditida</taxon>
        <taxon>Tylenchina</taxon>
        <taxon>Panagrolaimomorpha</taxon>
        <taxon>Strongyloidoidea</taxon>
        <taxon>Strongyloididae</taxon>
        <taxon>Strongyloides</taxon>
    </lineage>
</organism>
<evidence type="ECO:0000313" key="1">
    <source>
        <dbReference type="Proteomes" id="UP000035681"/>
    </source>
</evidence>
<name>A0AAF5DNB5_STRER</name>
<evidence type="ECO:0000313" key="2">
    <source>
        <dbReference type="WBParaSite" id="TCONS_00015683.p1"/>
    </source>
</evidence>
<sequence>CTVKIVEVLYYNLSFINTIPNYFVCSNRHEMKLQVRKQSRRMCYVKECRKEIGIRIKTWFESIKISSKREFYLYITSPLKRLRWNFVRRSWRRILEKHELLPTSKVRSNKHEIKLQVEKEKSV</sequence>
<dbReference type="AlphaFoldDB" id="A0AAF5DNB5"/>